<dbReference type="Gene3D" id="1.20.120.450">
    <property type="entry name" value="dinb family like domain"/>
    <property type="match status" value="1"/>
</dbReference>
<accession>A0AAW6TIF9</accession>
<evidence type="ECO:0000313" key="1">
    <source>
        <dbReference type="EMBL" id="MDI5949406.1"/>
    </source>
</evidence>
<keyword evidence="2" id="KW-1185">Reference proteome</keyword>
<dbReference type="SUPFAM" id="SSF109854">
    <property type="entry name" value="DinB/YfiT-like putative metalloenzymes"/>
    <property type="match status" value="1"/>
</dbReference>
<comment type="caution">
    <text evidence="1">The sequence shown here is derived from an EMBL/GenBank/DDBJ whole genome shotgun (WGS) entry which is preliminary data.</text>
</comment>
<dbReference type="AlphaFoldDB" id="A0AAW6TIF9"/>
<sequence length="163" mass="19024">MNDKNNQNAVSALLAEYEKAIIELQYVIQEISQDDLIFTVDQETKNPDCKSIQTILSHVVSSGYSYCVYILNFKNKNSIRPEKVNRSSIVDYINDLDNVLKFTQETFAIIEDDALEECEASKKIRTSWGQLYDIEQLMEHAIVHILRHRRQIQKFKTTIKQLH</sequence>
<dbReference type="Proteomes" id="UP001228643">
    <property type="component" value="Unassembled WGS sequence"/>
</dbReference>
<dbReference type="RefSeq" id="WP_282715345.1">
    <property type="nucleotide sequence ID" value="NZ_JASCRY010000001.1"/>
</dbReference>
<protein>
    <submittedName>
        <fullName evidence="1">DinB family protein</fullName>
    </submittedName>
</protein>
<dbReference type="InterPro" id="IPR034660">
    <property type="entry name" value="DinB/YfiT-like"/>
</dbReference>
<organism evidence="1 2">
    <name type="scientific">Flavobacterium yafengii</name>
    <dbReference type="NCBI Taxonomy" id="3041253"/>
    <lineage>
        <taxon>Bacteria</taxon>
        <taxon>Pseudomonadati</taxon>
        <taxon>Bacteroidota</taxon>
        <taxon>Flavobacteriia</taxon>
        <taxon>Flavobacteriales</taxon>
        <taxon>Flavobacteriaceae</taxon>
        <taxon>Flavobacterium</taxon>
    </lineage>
</organism>
<evidence type="ECO:0000313" key="2">
    <source>
        <dbReference type="Proteomes" id="UP001228643"/>
    </source>
</evidence>
<proteinExistence type="predicted"/>
<gene>
    <name evidence="1" type="ORF">QLS97_07075</name>
</gene>
<name>A0AAW6TIF9_9FLAO</name>
<dbReference type="EMBL" id="JASCRY010000001">
    <property type="protein sequence ID" value="MDI5949406.1"/>
    <property type="molecule type" value="Genomic_DNA"/>
</dbReference>
<reference evidence="1 2" key="1">
    <citation type="submission" date="2023-04" db="EMBL/GenBank/DDBJ databases">
        <title>Two novel species of Flavobacterium.</title>
        <authorList>
            <person name="Liu Q."/>
            <person name="Xin Y.-H."/>
        </authorList>
    </citation>
    <scope>NUCLEOTIDE SEQUENCE [LARGE SCALE GENOMIC DNA]</scope>
    <source>
        <strain evidence="1 2">LB2P87</strain>
    </source>
</reference>